<feature type="transmembrane region" description="Helical" evidence="6">
    <location>
        <begin position="138"/>
        <end position="158"/>
    </location>
</feature>
<reference evidence="8 9" key="1">
    <citation type="submission" date="2019-04" db="EMBL/GenBank/DDBJ databases">
        <title>Friends and foes A comparative genomics study of 23 Aspergillus species from section Flavi.</title>
        <authorList>
            <consortium name="DOE Joint Genome Institute"/>
            <person name="Kjaerbolling I."/>
            <person name="Vesth T."/>
            <person name="Frisvad J.C."/>
            <person name="Nybo J.L."/>
            <person name="Theobald S."/>
            <person name="Kildgaard S."/>
            <person name="Isbrandt T."/>
            <person name="Kuo A."/>
            <person name="Sato A."/>
            <person name="Lyhne E.K."/>
            <person name="Kogle M.E."/>
            <person name="Wiebenga A."/>
            <person name="Kun R.S."/>
            <person name="Lubbers R.J."/>
            <person name="Makela M.R."/>
            <person name="Barry K."/>
            <person name="Chovatia M."/>
            <person name="Clum A."/>
            <person name="Daum C."/>
            <person name="Haridas S."/>
            <person name="He G."/>
            <person name="LaButti K."/>
            <person name="Lipzen A."/>
            <person name="Mondo S."/>
            <person name="Riley R."/>
            <person name="Salamov A."/>
            <person name="Simmons B.A."/>
            <person name="Magnuson J.K."/>
            <person name="Henrissat B."/>
            <person name="Mortensen U.H."/>
            <person name="Larsen T.O."/>
            <person name="Devries R.P."/>
            <person name="Grigoriev I.V."/>
            <person name="Machida M."/>
            <person name="Baker S.E."/>
            <person name="Andersen M.R."/>
        </authorList>
    </citation>
    <scope>NUCLEOTIDE SEQUENCE [LARGE SCALE GENOMIC DNA]</scope>
    <source>
        <strain evidence="8 9">IBT 18842</strain>
    </source>
</reference>
<feature type="domain" description="Major facilitator superfamily (MFS) profile" evidence="7">
    <location>
        <begin position="1"/>
        <end position="510"/>
    </location>
</feature>
<dbReference type="OrthoDB" id="10021397at2759"/>
<keyword evidence="3 6" id="KW-0812">Transmembrane</keyword>
<feature type="transmembrane region" description="Helical" evidence="6">
    <location>
        <begin position="12"/>
        <end position="32"/>
    </location>
</feature>
<feature type="transmembrane region" description="Helical" evidence="6">
    <location>
        <begin position="44"/>
        <end position="64"/>
    </location>
</feature>
<dbReference type="SUPFAM" id="SSF103473">
    <property type="entry name" value="MFS general substrate transporter"/>
    <property type="match status" value="2"/>
</dbReference>
<feature type="transmembrane region" description="Helical" evidence="6">
    <location>
        <begin position="106"/>
        <end position="126"/>
    </location>
</feature>
<dbReference type="Pfam" id="PF07690">
    <property type="entry name" value="MFS_1"/>
    <property type="match status" value="2"/>
</dbReference>
<dbReference type="InterPro" id="IPR020846">
    <property type="entry name" value="MFS_dom"/>
</dbReference>
<evidence type="ECO:0000256" key="3">
    <source>
        <dbReference type="ARBA" id="ARBA00022692"/>
    </source>
</evidence>
<dbReference type="AlphaFoldDB" id="A0A5N6TDP9"/>
<dbReference type="GO" id="GO:0005886">
    <property type="term" value="C:plasma membrane"/>
    <property type="evidence" value="ECO:0007669"/>
    <property type="project" value="TreeGrafter"/>
</dbReference>
<dbReference type="PROSITE" id="PS50850">
    <property type="entry name" value="MFS"/>
    <property type="match status" value="1"/>
</dbReference>
<dbReference type="GO" id="GO:0022857">
    <property type="term" value="F:transmembrane transporter activity"/>
    <property type="evidence" value="ECO:0007669"/>
    <property type="project" value="InterPro"/>
</dbReference>
<keyword evidence="5 6" id="KW-0472">Membrane</keyword>
<feature type="transmembrane region" description="Helical" evidence="6">
    <location>
        <begin position="205"/>
        <end position="224"/>
    </location>
</feature>
<feature type="transmembrane region" description="Helical" evidence="6">
    <location>
        <begin position="273"/>
        <end position="298"/>
    </location>
</feature>
<feature type="transmembrane region" description="Helical" evidence="6">
    <location>
        <begin position="165"/>
        <end position="185"/>
    </location>
</feature>
<comment type="subcellular location">
    <subcellularLocation>
        <location evidence="1">Membrane</location>
        <topology evidence="1">Multi-pass membrane protein</topology>
    </subcellularLocation>
</comment>
<feature type="transmembrane region" description="Helical" evidence="6">
    <location>
        <begin position="236"/>
        <end position="253"/>
    </location>
</feature>
<dbReference type="PANTHER" id="PTHR23501">
    <property type="entry name" value="MAJOR FACILITATOR SUPERFAMILY"/>
    <property type="match status" value="1"/>
</dbReference>
<evidence type="ECO:0000313" key="8">
    <source>
        <dbReference type="EMBL" id="KAE8144417.1"/>
    </source>
</evidence>
<sequence length="510" mass="54636">MYFAEAHSGPVPWITIAALGLSNYLVSLDLTMLSTAMPCIAPSLASIPLYMSASQLACAIVHLVASKLYLLFRVKWTFMSFLMVVCLGALVGALSNSTTMLVLGRVVMGVGMAGVQCGCGVMVSRVVPGERQGLVQRIMMGAVQAGLVSGCVFGGLFTQFVSWRWCFWIDLPVALMVLVLVVVSGEIADGEGWFGFRELWASVDVVGLVLFAGGVVMLLLGLYFGGVVYPWENARVIGCFCGAGVVLLVWGLWNWKKGDEGVVPGSVVRVRKVWTACLTGALVFGSWVLGVWFLSVYFQGVQGMSPLESGVMLLPNILAQVFFSWVAGWLIKHIGFGLVGCLGAVFIATGSGSISTYEPDTGAGWKIGMQILLGLGYGFALQIPMIAIQATVYPHDIPAATSLLTSCQHLAAALFVSCGNTIMMNSLALLILEEIPSVDPKETINAGVKELRSVIPETALEDVLEAFSESMYRVYWFSAACGGLAVICSFGMEWFKLRMRNSAVAARNVS</sequence>
<evidence type="ECO:0000256" key="4">
    <source>
        <dbReference type="ARBA" id="ARBA00022989"/>
    </source>
</evidence>
<feature type="transmembrane region" description="Helical" evidence="6">
    <location>
        <begin position="369"/>
        <end position="390"/>
    </location>
</feature>
<dbReference type="Gene3D" id="1.20.1250.20">
    <property type="entry name" value="MFS general substrate transporter like domains"/>
    <property type="match status" value="2"/>
</dbReference>
<proteinExistence type="inferred from homology"/>
<organism evidence="8 9">
    <name type="scientific">Aspergillus avenaceus</name>
    <dbReference type="NCBI Taxonomy" id="36643"/>
    <lineage>
        <taxon>Eukaryota</taxon>
        <taxon>Fungi</taxon>
        <taxon>Dikarya</taxon>
        <taxon>Ascomycota</taxon>
        <taxon>Pezizomycotina</taxon>
        <taxon>Eurotiomycetes</taxon>
        <taxon>Eurotiomycetidae</taxon>
        <taxon>Eurotiales</taxon>
        <taxon>Aspergillaceae</taxon>
        <taxon>Aspergillus</taxon>
        <taxon>Aspergillus subgen. Circumdati</taxon>
    </lineage>
</organism>
<evidence type="ECO:0000256" key="5">
    <source>
        <dbReference type="ARBA" id="ARBA00023136"/>
    </source>
</evidence>
<feature type="transmembrane region" description="Helical" evidence="6">
    <location>
        <begin position="76"/>
        <end position="94"/>
    </location>
</feature>
<dbReference type="Proteomes" id="UP000325780">
    <property type="component" value="Unassembled WGS sequence"/>
</dbReference>
<dbReference type="PANTHER" id="PTHR23501:SF193">
    <property type="entry name" value="MULTIDRUG TRANSPORTER, PUTATIVE (AFU_ORTHOLOGUE AFUA_8G00940)-RELATED"/>
    <property type="match status" value="1"/>
</dbReference>
<gene>
    <name evidence="8" type="ORF">BDV25DRAFT_145646</name>
</gene>
<keyword evidence="9" id="KW-1185">Reference proteome</keyword>
<protein>
    <submittedName>
        <fullName evidence="8">Major facilitator superfamily-domain-containing protein</fullName>
    </submittedName>
</protein>
<dbReference type="EMBL" id="ML742532">
    <property type="protein sequence ID" value="KAE8144417.1"/>
    <property type="molecule type" value="Genomic_DNA"/>
</dbReference>
<feature type="transmembrane region" description="Helical" evidence="6">
    <location>
        <begin position="310"/>
        <end position="331"/>
    </location>
</feature>
<keyword evidence="4 6" id="KW-1133">Transmembrane helix</keyword>
<evidence type="ECO:0000256" key="6">
    <source>
        <dbReference type="SAM" id="Phobius"/>
    </source>
</evidence>
<dbReference type="InterPro" id="IPR036259">
    <property type="entry name" value="MFS_trans_sf"/>
</dbReference>
<feature type="transmembrane region" description="Helical" evidence="6">
    <location>
        <begin position="337"/>
        <end position="357"/>
    </location>
</feature>
<evidence type="ECO:0000256" key="1">
    <source>
        <dbReference type="ARBA" id="ARBA00004141"/>
    </source>
</evidence>
<evidence type="ECO:0000313" key="9">
    <source>
        <dbReference type="Proteomes" id="UP000325780"/>
    </source>
</evidence>
<dbReference type="InterPro" id="IPR011701">
    <property type="entry name" value="MFS"/>
</dbReference>
<evidence type="ECO:0000256" key="2">
    <source>
        <dbReference type="ARBA" id="ARBA00007520"/>
    </source>
</evidence>
<comment type="similarity">
    <text evidence="2">Belongs to the major facilitator superfamily. TCR/Tet family.</text>
</comment>
<accession>A0A5N6TDP9</accession>
<evidence type="ECO:0000259" key="7">
    <source>
        <dbReference type="PROSITE" id="PS50850"/>
    </source>
</evidence>
<name>A0A5N6TDP9_ASPAV</name>
<feature type="transmembrane region" description="Helical" evidence="6">
    <location>
        <begin position="474"/>
        <end position="492"/>
    </location>
</feature>